<evidence type="ECO:0000313" key="10">
    <source>
        <dbReference type="Proteomes" id="UP000008630"/>
    </source>
</evidence>
<dbReference type="RefSeq" id="WP_013546026.1">
    <property type="nucleotide sequence ID" value="NC_014933.1"/>
</dbReference>
<sequence length="556" mass="61842">MKKIYYLLLSVCLTTACQSDWLTQNPTTGGSAGEINGFVDNAKLAINGMARTMYMQMAAGTGYNGEATVMSYIGECVGRDFIYTRYESGFKNGENGVFNTQNTARWDYVPWTYYYTLIMNGNTLLENIDQAAGDDNQRKFLKAQILTFRAHAYSRLIEMYCDAWDVSNQGAADGVVLRLDTSNGSQPLSSLADCYTQVYQDLKDAINLYTESGLTLKEVYNMADVTTIQLPDAAVAHAVYARAALNKEDYATALEQAKLARTGHPLMTVAQYKSGFNAANDEWLWGAFANESDNIGYYAFQTFMAYNGSDAMNYYRAPVANRELIDDFPDTDIRKGLFIHKGIYCGEGEDAASLNFTDDANLGMFRCVNRTTLAINKEDASYPAYARTRAYAADFAEANGGYSISARIIFPYTALKFSTPSNGTAYNAGCVPFIRSSEMVLIEAEANYFLDHAEAAQANLIELNKTSGRDPEYTCTLTGEALFNEIVRYRRLELWGEGHSWFDCKRWHQPVVRTSLQNGGSFISTISGTLGANADDTFWKWIIPANETDYNEAIGK</sequence>
<keyword evidence="10" id="KW-1185">Reference proteome</keyword>
<organism evidence="9 10">
    <name type="scientific">Bacteroides helcogenes (strain ATCC 35417 / DSM 20613 / JCM 6297 / CCUG 15421 / P 36-108)</name>
    <dbReference type="NCBI Taxonomy" id="693979"/>
    <lineage>
        <taxon>Bacteria</taxon>
        <taxon>Pseudomonadati</taxon>
        <taxon>Bacteroidota</taxon>
        <taxon>Bacteroidia</taxon>
        <taxon>Bacteroidales</taxon>
        <taxon>Bacteroidaceae</taxon>
        <taxon>Bacteroides</taxon>
    </lineage>
</organism>
<evidence type="ECO:0000256" key="4">
    <source>
        <dbReference type="ARBA" id="ARBA00023136"/>
    </source>
</evidence>
<dbReference type="Gene3D" id="1.25.40.390">
    <property type="match status" value="1"/>
</dbReference>
<reference evidence="9 10" key="2">
    <citation type="journal article" date="2011" name="Stand. Genomic Sci.">
        <title>Complete genome sequence of Bacteroides helcogenes type strain (P 36-108).</title>
        <authorList>
            <person name="Pati A."/>
            <person name="Gronow S."/>
            <person name="Zeytun A."/>
            <person name="Lapidus A."/>
            <person name="Nolan M."/>
            <person name="Hammon N."/>
            <person name="Deshpande S."/>
            <person name="Cheng J.F."/>
            <person name="Tapia R."/>
            <person name="Han C."/>
            <person name="Goodwin L."/>
            <person name="Pitluck S."/>
            <person name="Liolios K."/>
            <person name="Pagani I."/>
            <person name="Ivanova N."/>
            <person name="Mavromatis K."/>
            <person name="Chen A."/>
            <person name="Palaniappan K."/>
            <person name="Land M."/>
            <person name="Hauser L."/>
            <person name="Chang Y.J."/>
            <person name="Jeffries C.D."/>
            <person name="Detter J.C."/>
            <person name="Brambilla E."/>
            <person name="Rohde M."/>
            <person name="Goker M."/>
            <person name="Woyke T."/>
            <person name="Bristow J."/>
            <person name="Eisen J.A."/>
            <person name="Markowitz V."/>
            <person name="Hugenholtz P."/>
            <person name="Kyrpides N.C."/>
            <person name="Klenk H.P."/>
            <person name="Lucas S."/>
        </authorList>
    </citation>
    <scope>NUCLEOTIDE SEQUENCE [LARGE SCALE GENOMIC DNA]</scope>
    <source>
        <strain evidence="10">ATCC 35417 / DSM 20613 / JCM 6297 / CCUG 15421 / P 36-108</strain>
    </source>
</reference>
<dbReference type="PATRIC" id="fig|693979.3.peg.412"/>
<dbReference type="InterPro" id="IPR012944">
    <property type="entry name" value="SusD_RagB_dom"/>
</dbReference>
<evidence type="ECO:0000259" key="7">
    <source>
        <dbReference type="Pfam" id="PF07980"/>
    </source>
</evidence>
<evidence type="ECO:0000259" key="8">
    <source>
        <dbReference type="Pfam" id="PF14322"/>
    </source>
</evidence>
<protein>
    <submittedName>
        <fullName evidence="9">RagB/SusD domain protein</fullName>
    </submittedName>
</protein>
<dbReference type="InterPro" id="IPR033985">
    <property type="entry name" value="SusD-like_N"/>
</dbReference>
<gene>
    <name evidence="9" type="ordered locus">Bache_0382</name>
</gene>
<evidence type="ECO:0000256" key="5">
    <source>
        <dbReference type="ARBA" id="ARBA00023237"/>
    </source>
</evidence>
<keyword evidence="3 6" id="KW-0732">Signal</keyword>
<dbReference type="OrthoDB" id="1100079at2"/>
<dbReference type="Pfam" id="PF14322">
    <property type="entry name" value="SusD-like_3"/>
    <property type="match status" value="1"/>
</dbReference>
<dbReference type="EMBL" id="CP002352">
    <property type="protein sequence ID" value="ADV42409.1"/>
    <property type="molecule type" value="Genomic_DNA"/>
</dbReference>
<evidence type="ECO:0000256" key="6">
    <source>
        <dbReference type="SAM" id="SignalP"/>
    </source>
</evidence>
<feature type="domain" description="RagB/SusD" evidence="7">
    <location>
        <begin position="417"/>
        <end position="542"/>
    </location>
</feature>
<dbReference type="HOGENOM" id="CLU_015553_3_2_10"/>
<dbReference type="KEGG" id="bhl:Bache_0382"/>
<evidence type="ECO:0000313" key="9">
    <source>
        <dbReference type="EMBL" id="ADV42409.1"/>
    </source>
</evidence>
<feature type="chain" id="PRO_5003209430" evidence="6">
    <location>
        <begin position="20"/>
        <end position="556"/>
    </location>
</feature>
<keyword evidence="5" id="KW-0998">Cell outer membrane</keyword>
<dbReference type="Pfam" id="PF07980">
    <property type="entry name" value="SusD_RagB"/>
    <property type="match status" value="1"/>
</dbReference>
<dbReference type="STRING" id="693979.Bache_0382"/>
<proteinExistence type="inferred from homology"/>
<evidence type="ECO:0000256" key="2">
    <source>
        <dbReference type="ARBA" id="ARBA00006275"/>
    </source>
</evidence>
<dbReference type="eggNOG" id="COG1834">
    <property type="taxonomic scope" value="Bacteria"/>
</dbReference>
<comment type="similarity">
    <text evidence="2">Belongs to the SusD family.</text>
</comment>
<evidence type="ECO:0000256" key="3">
    <source>
        <dbReference type="ARBA" id="ARBA00022729"/>
    </source>
</evidence>
<accession>E6SUX3</accession>
<evidence type="ECO:0000256" key="1">
    <source>
        <dbReference type="ARBA" id="ARBA00004442"/>
    </source>
</evidence>
<dbReference type="SUPFAM" id="SSF48452">
    <property type="entry name" value="TPR-like"/>
    <property type="match status" value="1"/>
</dbReference>
<name>E6SUX3_BACT6</name>
<dbReference type="InterPro" id="IPR011990">
    <property type="entry name" value="TPR-like_helical_dom_sf"/>
</dbReference>
<dbReference type="Proteomes" id="UP000008630">
    <property type="component" value="Chromosome"/>
</dbReference>
<dbReference type="GO" id="GO:0009279">
    <property type="term" value="C:cell outer membrane"/>
    <property type="evidence" value="ECO:0007669"/>
    <property type="project" value="UniProtKB-SubCell"/>
</dbReference>
<reference key="1">
    <citation type="submission" date="2010-11" db="EMBL/GenBank/DDBJ databases">
        <title>The complete genome of Bacteroides helcogenes P 36-108.</title>
        <authorList>
            <consortium name="US DOE Joint Genome Institute (JGI-PGF)"/>
            <person name="Lucas S."/>
            <person name="Copeland A."/>
            <person name="Lapidus A."/>
            <person name="Bruce D."/>
            <person name="Goodwin L."/>
            <person name="Pitluck S."/>
            <person name="Kyrpides N."/>
            <person name="Mavromatis K."/>
            <person name="Ivanova N."/>
            <person name="Zeytun A."/>
            <person name="Brettin T."/>
            <person name="Detter J.C."/>
            <person name="Tapia R."/>
            <person name="Han C."/>
            <person name="Land M."/>
            <person name="Hauser L."/>
            <person name="Markowitz V."/>
            <person name="Cheng J.-F."/>
            <person name="Hugenholtz P."/>
            <person name="Woyke T."/>
            <person name="Wu D."/>
            <person name="Gronow S."/>
            <person name="Wellnitz S."/>
            <person name="Brambilla E."/>
            <person name="Klenk H.-P."/>
            <person name="Eisen J.A."/>
        </authorList>
    </citation>
    <scope>NUCLEOTIDE SEQUENCE</scope>
    <source>
        <strain>P 36-108</strain>
    </source>
</reference>
<feature type="signal peptide" evidence="6">
    <location>
        <begin position="1"/>
        <end position="19"/>
    </location>
</feature>
<keyword evidence="4" id="KW-0472">Membrane</keyword>
<dbReference type="PROSITE" id="PS51257">
    <property type="entry name" value="PROKAR_LIPOPROTEIN"/>
    <property type="match status" value="1"/>
</dbReference>
<feature type="domain" description="SusD-like N-terminal" evidence="8">
    <location>
        <begin position="110"/>
        <end position="210"/>
    </location>
</feature>
<comment type="subcellular location">
    <subcellularLocation>
        <location evidence="1">Cell outer membrane</location>
    </subcellularLocation>
</comment>
<dbReference type="AlphaFoldDB" id="E6SUX3"/>